<keyword evidence="2" id="KW-1133">Transmembrane helix</keyword>
<dbReference type="RefSeq" id="WP_217975387.1">
    <property type="nucleotide sequence ID" value="NZ_JAHTBI010000035.1"/>
</dbReference>
<evidence type="ECO:0000256" key="1">
    <source>
        <dbReference type="SAM" id="Coils"/>
    </source>
</evidence>
<feature type="transmembrane region" description="Helical" evidence="2">
    <location>
        <begin position="6"/>
        <end position="22"/>
    </location>
</feature>
<gene>
    <name evidence="3" type="ORF">KUO17_09930</name>
</gene>
<feature type="transmembrane region" description="Helical" evidence="2">
    <location>
        <begin position="29"/>
        <end position="52"/>
    </location>
</feature>
<reference evidence="3" key="1">
    <citation type="journal article" date="2022" name="Int. J. Syst. Evol. Microbiol.">
        <title>Pseudomonas aegrilactucae sp. nov. and Pseudomonas morbosilactucae sp. nov., pathogens causing bacterial rot of lettuce in Japan.</title>
        <authorList>
            <person name="Sawada H."/>
            <person name="Fujikawa T."/>
            <person name="Satou M."/>
        </authorList>
    </citation>
    <scope>NUCLEOTIDE SEQUENCE</scope>
    <source>
        <strain evidence="3">MAFF 301350</strain>
    </source>
</reference>
<feature type="coiled-coil region" evidence="1">
    <location>
        <begin position="59"/>
        <end position="96"/>
    </location>
</feature>
<dbReference type="AlphaFoldDB" id="A0A9Q3ABZ8"/>
<name>A0A9Q3ABZ8_9PSED</name>
<sequence>MEGIVSVVAFALWVGTWILVVRRRKKMGLVAANLVGAIAGLVLFTIFAGVFMPKPTPEQVQARAEAKQLADQQEAAENAEKEAEKVKTEKNKDRSIMAAIICSNYVENSLKSPKSADFPFDKAAGGSKHLGEQKYLVRSYVDAQNAFGAQIRNWYICNIQYQSGQDADQRNWNLLALKFEAQ</sequence>
<dbReference type="Proteomes" id="UP001106592">
    <property type="component" value="Unassembled WGS sequence"/>
</dbReference>
<proteinExistence type="predicted"/>
<reference evidence="3" key="2">
    <citation type="journal article" date="2023" name="Plant Pathol.">
        <title>Dismantling and reorganizing Pseudomonas marginalis sensu#lato.</title>
        <authorList>
            <person name="Sawada H."/>
            <person name="Fujikawa T."/>
            <person name="Satou M."/>
        </authorList>
    </citation>
    <scope>NUCLEOTIDE SEQUENCE</scope>
    <source>
        <strain evidence="3">MAFF 301350</strain>
    </source>
</reference>
<evidence type="ECO:0000256" key="2">
    <source>
        <dbReference type="SAM" id="Phobius"/>
    </source>
</evidence>
<keyword evidence="2" id="KW-0812">Transmembrane</keyword>
<dbReference type="EMBL" id="JAHTBI010000035">
    <property type="protein sequence ID" value="MBV6287342.1"/>
    <property type="molecule type" value="Genomic_DNA"/>
</dbReference>
<comment type="caution">
    <text evidence="3">The sequence shown here is derived from an EMBL/GenBank/DDBJ whole genome shotgun (WGS) entry which is preliminary data.</text>
</comment>
<accession>A0A9Q3ABZ8</accession>
<keyword evidence="1" id="KW-0175">Coiled coil</keyword>
<organism evidence="3 4">
    <name type="scientific">Pseudomonas aegrilactucae</name>
    <dbReference type="NCBI Taxonomy" id="2854028"/>
    <lineage>
        <taxon>Bacteria</taxon>
        <taxon>Pseudomonadati</taxon>
        <taxon>Pseudomonadota</taxon>
        <taxon>Gammaproteobacteria</taxon>
        <taxon>Pseudomonadales</taxon>
        <taxon>Pseudomonadaceae</taxon>
        <taxon>Pseudomonas</taxon>
    </lineage>
</organism>
<evidence type="ECO:0000313" key="3">
    <source>
        <dbReference type="EMBL" id="MBV6287342.1"/>
    </source>
</evidence>
<evidence type="ECO:0000313" key="4">
    <source>
        <dbReference type="Proteomes" id="UP001106592"/>
    </source>
</evidence>
<protein>
    <submittedName>
        <fullName evidence="3">Uncharacterized protein</fullName>
    </submittedName>
</protein>
<keyword evidence="2" id="KW-0472">Membrane</keyword>
<keyword evidence="4" id="KW-1185">Reference proteome</keyword>